<name>A0A1J6IQY9_NICAT</name>
<reference evidence="1" key="1">
    <citation type="submission" date="2016-11" db="EMBL/GenBank/DDBJ databases">
        <title>The genome of Nicotiana attenuata.</title>
        <authorList>
            <person name="Xu S."/>
            <person name="Brockmoeller T."/>
            <person name="Gaquerel E."/>
            <person name="Navarro A."/>
            <person name="Kuhl H."/>
            <person name="Gase K."/>
            <person name="Ling Z."/>
            <person name="Zhou W."/>
            <person name="Kreitzer C."/>
            <person name="Stanke M."/>
            <person name="Tang H."/>
            <person name="Lyons E."/>
            <person name="Pandey P."/>
            <person name="Pandey S.P."/>
            <person name="Timmermann B."/>
            <person name="Baldwin I.T."/>
        </authorList>
    </citation>
    <scope>NUCLEOTIDE SEQUENCE [LARGE SCALE GENOMIC DNA]</scope>
    <source>
        <strain evidence="1">UT</strain>
    </source>
</reference>
<keyword evidence="2" id="KW-1185">Reference proteome</keyword>
<evidence type="ECO:0000313" key="2">
    <source>
        <dbReference type="Proteomes" id="UP000187609"/>
    </source>
</evidence>
<comment type="caution">
    <text evidence="1">The sequence shown here is derived from an EMBL/GenBank/DDBJ whole genome shotgun (WGS) entry which is preliminary data.</text>
</comment>
<evidence type="ECO:0000313" key="1">
    <source>
        <dbReference type="EMBL" id="OIT00143.1"/>
    </source>
</evidence>
<organism evidence="1 2">
    <name type="scientific">Nicotiana attenuata</name>
    <name type="common">Coyote tobacco</name>
    <dbReference type="NCBI Taxonomy" id="49451"/>
    <lineage>
        <taxon>Eukaryota</taxon>
        <taxon>Viridiplantae</taxon>
        <taxon>Streptophyta</taxon>
        <taxon>Embryophyta</taxon>
        <taxon>Tracheophyta</taxon>
        <taxon>Spermatophyta</taxon>
        <taxon>Magnoliopsida</taxon>
        <taxon>eudicotyledons</taxon>
        <taxon>Gunneridae</taxon>
        <taxon>Pentapetalae</taxon>
        <taxon>asterids</taxon>
        <taxon>lamiids</taxon>
        <taxon>Solanales</taxon>
        <taxon>Solanaceae</taxon>
        <taxon>Nicotianoideae</taxon>
        <taxon>Nicotianeae</taxon>
        <taxon>Nicotiana</taxon>
    </lineage>
</organism>
<dbReference type="Gramene" id="OIT00143">
    <property type="protein sequence ID" value="OIT00143"/>
    <property type="gene ID" value="A4A49_19194"/>
</dbReference>
<dbReference type="Proteomes" id="UP000187609">
    <property type="component" value="Unassembled WGS sequence"/>
</dbReference>
<dbReference type="AlphaFoldDB" id="A0A1J6IQY9"/>
<gene>
    <name evidence="1" type="ORF">A4A49_19194</name>
</gene>
<proteinExistence type="predicted"/>
<sequence length="218" mass="24160">MENQWCYGRKHSFYEGPNKWKITGQACANATRNEWVQRRKNKYQRDSRGYIIDEAGSGDVTNTQELKEKKGKELTGKADDVGNEKSNVPVRTSNMFALLEQGEIEATMISENPNLGDVYTLQFKAIQEAIRTKELNDGVLKDATNRAHDQIDFPTKKGISETGHNNNAIQIAAPTIDDPGLSAGKTFGVTSGILANGVLINNRGQKKLGMIAKNYEPK</sequence>
<protein>
    <submittedName>
        <fullName evidence="1">Uncharacterized protein</fullName>
    </submittedName>
</protein>
<accession>A0A1J6IQY9</accession>
<dbReference type="EMBL" id="MJEQ01037189">
    <property type="protein sequence ID" value="OIT00143.1"/>
    <property type="molecule type" value="Genomic_DNA"/>
</dbReference>